<dbReference type="NCBIfam" id="TIGR02273">
    <property type="entry name" value="16S_RimM"/>
    <property type="match status" value="1"/>
</dbReference>
<evidence type="ECO:0000313" key="9">
    <source>
        <dbReference type="Proteomes" id="UP000824087"/>
    </source>
</evidence>
<dbReference type="GO" id="GO:0005840">
    <property type="term" value="C:ribosome"/>
    <property type="evidence" value="ECO:0007669"/>
    <property type="project" value="InterPro"/>
</dbReference>
<dbReference type="AlphaFoldDB" id="A0A9D1HUY4"/>
<comment type="function">
    <text evidence="5">An accessory protein needed during the final step in the assembly of 30S ribosomal subunit, possibly for assembly of the head region. Essential for efficient processing of 16S rRNA. May be needed both before and after RbfA during the maturation of 16S rRNA. It has affinity for free ribosomal 30S subunits but not for 70S ribosomes.</text>
</comment>
<dbReference type="InterPro" id="IPR011961">
    <property type="entry name" value="RimM"/>
</dbReference>
<keyword evidence="3 5" id="KW-0698">rRNA processing</keyword>
<dbReference type="GO" id="GO:0043022">
    <property type="term" value="F:ribosome binding"/>
    <property type="evidence" value="ECO:0007669"/>
    <property type="project" value="InterPro"/>
</dbReference>
<dbReference type="SUPFAM" id="SSF50447">
    <property type="entry name" value="Translation proteins"/>
    <property type="match status" value="1"/>
</dbReference>
<dbReference type="InterPro" id="IPR002676">
    <property type="entry name" value="RimM_N"/>
</dbReference>
<dbReference type="GO" id="GO:0042274">
    <property type="term" value="P:ribosomal small subunit biogenesis"/>
    <property type="evidence" value="ECO:0007669"/>
    <property type="project" value="UniProtKB-UniRule"/>
</dbReference>
<dbReference type="Pfam" id="PF01782">
    <property type="entry name" value="RimM"/>
    <property type="match status" value="1"/>
</dbReference>
<gene>
    <name evidence="5 8" type="primary">rimM</name>
    <name evidence="8" type="ORF">IAD49_05670</name>
</gene>
<comment type="domain">
    <text evidence="5">The PRC barrel domain binds ribosomal protein uS19.</text>
</comment>
<dbReference type="PANTHER" id="PTHR33692:SF1">
    <property type="entry name" value="RIBOSOME MATURATION FACTOR RIMM"/>
    <property type="match status" value="1"/>
</dbReference>
<comment type="subunit">
    <text evidence="5">Binds ribosomal protein uS19.</text>
</comment>
<dbReference type="HAMAP" id="MF_00014">
    <property type="entry name" value="Ribosome_mat_RimM"/>
    <property type="match status" value="1"/>
</dbReference>
<dbReference type="InterPro" id="IPR036976">
    <property type="entry name" value="RimM_N_sf"/>
</dbReference>
<protein>
    <recommendedName>
        <fullName evidence="5">Ribosome maturation factor RimM</fullName>
    </recommendedName>
</protein>
<dbReference type="Pfam" id="PF24986">
    <property type="entry name" value="PRC_RimM"/>
    <property type="match status" value="1"/>
</dbReference>
<evidence type="ECO:0000259" key="7">
    <source>
        <dbReference type="Pfam" id="PF24986"/>
    </source>
</evidence>
<comment type="subcellular location">
    <subcellularLocation>
        <location evidence="5">Cytoplasm</location>
    </subcellularLocation>
</comment>
<dbReference type="SUPFAM" id="SSF50346">
    <property type="entry name" value="PRC-barrel domain"/>
    <property type="match status" value="1"/>
</dbReference>
<dbReference type="Gene3D" id="2.30.30.240">
    <property type="entry name" value="PRC-barrel domain"/>
    <property type="match status" value="1"/>
</dbReference>
<evidence type="ECO:0000256" key="4">
    <source>
        <dbReference type="ARBA" id="ARBA00023186"/>
    </source>
</evidence>
<keyword evidence="2 5" id="KW-0690">Ribosome biogenesis</keyword>
<reference evidence="8" key="1">
    <citation type="submission" date="2020-10" db="EMBL/GenBank/DDBJ databases">
        <authorList>
            <person name="Gilroy R."/>
        </authorList>
    </citation>
    <scope>NUCLEOTIDE SEQUENCE</scope>
    <source>
        <strain evidence="8">CHK197-8231</strain>
    </source>
</reference>
<comment type="caution">
    <text evidence="8">The sequence shown here is derived from an EMBL/GenBank/DDBJ whole genome shotgun (WGS) entry which is preliminary data.</text>
</comment>
<evidence type="ECO:0000313" key="8">
    <source>
        <dbReference type="EMBL" id="HIU23053.1"/>
    </source>
</evidence>
<dbReference type="PANTHER" id="PTHR33692">
    <property type="entry name" value="RIBOSOME MATURATION FACTOR RIMM"/>
    <property type="match status" value="1"/>
</dbReference>
<keyword evidence="4 5" id="KW-0143">Chaperone</keyword>
<dbReference type="InterPro" id="IPR011033">
    <property type="entry name" value="PRC_barrel-like_sf"/>
</dbReference>
<dbReference type="GO" id="GO:0005737">
    <property type="term" value="C:cytoplasm"/>
    <property type="evidence" value="ECO:0007669"/>
    <property type="project" value="UniProtKB-SubCell"/>
</dbReference>
<dbReference type="GO" id="GO:0006364">
    <property type="term" value="P:rRNA processing"/>
    <property type="evidence" value="ECO:0007669"/>
    <property type="project" value="UniProtKB-UniRule"/>
</dbReference>
<feature type="domain" description="Ribosome maturation factor RimM PRC barrel" evidence="7">
    <location>
        <begin position="95"/>
        <end position="159"/>
    </location>
</feature>
<dbReference type="Proteomes" id="UP000824087">
    <property type="component" value="Unassembled WGS sequence"/>
</dbReference>
<dbReference type="InterPro" id="IPR056792">
    <property type="entry name" value="PRC_RimM"/>
</dbReference>
<name>A0A9D1HUY4_9BACT</name>
<evidence type="ECO:0000256" key="3">
    <source>
        <dbReference type="ARBA" id="ARBA00022552"/>
    </source>
</evidence>
<dbReference type="Gene3D" id="2.40.30.60">
    <property type="entry name" value="RimM"/>
    <property type="match status" value="1"/>
</dbReference>
<accession>A0A9D1HUY4</accession>
<proteinExistence type="inferred from homology"/>
<evidence type="ECO:0000256" key="1">
    <source>
        <dbReference type="ARBA" id="ARBA00022490"/>
    </source>
</evidence>
<evidence type="ECO:0000256" key="2">
    <source>
        <dbReference type="ARBA" id="ARBA00022517"/>
    </source>
</evidence>
<evidence type="ECO:0000256" key="5">
    <source>
        <dbReference type="HAMAP-Rule" id="MF_00014"/>
    </source>
</evidence>
<comment type="similarity">
    <text evidence="5">Belongs to the RimM family.</text>
</comment>
<sequence>MEYIYVGQFVNTHGLNGEIRIVSTIPYKKDIFKEGHHLYIGEKKVPFKIVTYRVHKMYDMVTLEGIDQIEQIEPYKGSFVWASKEETKSDQYFFEDLVGLDVYEEEKKIGTVVEMQQSKAHDIIIVDTGEKKVKIPYVDFFVERVDLSSNKMYVRQVEGLLHVED</sequence>
<keyword evidence="1 5" id="KW-0963">Cytoplasm</keyword>
<evidence type="ECO:0000259" key="6">
    <source>
        <dbReference type="Pfam" id="PF01782"/>
    </source>
</evidence>
<dbReference type="EMBL" id="DVML01000033">
    <property type="protein sequence ID" value="HIU23053.1"/>
    <property type="molecule type" value="Genomic_DNA"/>
</dbReference>
<dbReference type="InterPro" id="IPR009000">
    <property type="entry name" value="Transl_B-barrel_sf"/>
</dbReference>
<feature type="domain" description="RimM N-terminal" evidence="6">
    <location>
        <begin position="6"/>
        <end position="85"/>
    </location>
</feature>
<reference evidence="8" key="2">
    <citation type="journal article" date="2021" name="PeerJ">
        <title>Extensive microbial diversity within the chicken gut microbiome revealed by metagenomics and culture.</title>
        <authorList>
            <person name="Gilroy R."/>
            <person name="Ravi A."/>
            <person name="Getino M."/>
            <person name="Pursley I."/>
            <person name="Horton D.L."/>
            <person name="Alikhan N.F."/>
            <person name="Baker D."/>
            <person name="Gharbi K."/>
            <person name="Hall N."/>
            <person name="Watson M."/>
            <person name="Adriaenssens E.M."/>
            <person name="Foster-Nyarko E."/>
            <person name="Jarju S."/>
            <person name="Secka A."/>
            <person name="Antonio M."/>
            <person name="Oren A."/>
            <person name="Chaudhuri R.R."/>
            <person name="La Ragione R."/>
            <person name="Hildebrand F."/>
            <person name="Pallen M.J."/>
        </authorList>
    </citation>
    <scope>NUCLEOTIDE SEQUENCE</scope>
    <source>
        <strain evidence="8">CHK197-8231</strain>
    </source>
</reference>
<organism evidence="8 9">
    <name type="scientific">Candidatus Fimihabitans intestinipullorum</name>
    <dbReference type="NCBI Taxonomy" id="2840820"/>
    <lineage>
        <taxon>Bacteria</taxon>
        <taxon>Bacillati</taxon>
        <taxon>Mycoplasmatota</taxon>
        <taxon>Mycoplasmatota incertae sedis</taxon>
        <taxon>Candidatus Fimihabitans</taxon>
    </lineage>
</organism>